<accession>A0A812DFT2</accession>
<proteinExistence type="predicted"/>
<dbReference type="OrthoDB" id="6067228at2759"/>
<organism evidence="1 2">
    <name type="scientific">Acanthosepion pharaonis</name>
    <name type="common">Pharaoh cuttlefish</name>
    <name type="synonym">Sepia pharaonis</name>
    <dbReference type="NCBI Taxonomy" id="158019"/>
    <lineage>
        <taxon>Eukaryota</taxon>
        <taxon>Metazoa</taxon>
        <taxon>Spiralia</taxon>
        <taxon>Lophotrochozoa</taxon>
        <taxon>Mollusca</taxon>
        <taxon>Cephalopoda</taxon>
        <taxon>Coleoidea</taxon>
        <taxon>Decapodiformes</taxon>
        <taxon>Sepiida</taxon>
        <taxon>Sepiina</taxon>
        <taxon>Sepiidae</taxon>
        <taxon>Acanthosepion</taxon>
    </lineage>
</organism>
<name>A0A812DFT2_ACAPH</name>
<evidence type="ECO:0000313" key="1">
    <source>
        <dbReference type="EMBL" id="CAE1302999.1"/>
    </source>
</evidence>
<dbReference type="EMBL" id="CAHIKZ030003672">
    <property type="protein sequence ID" value="CAE1302999.1"/>
    <property type="molecule type" value="Genomic_DNA"/>
</dbReference>
<reference evidence="1" key="1">
    <citation type="submission" date="2021-01" db="EMBL/GenBank/DDBJ databases">
        <authorList>
            <person name="Li R."/>
            <person name="Bekaert M."/>
        </authorList>
    </citation>
    <scope>NUCLEOTIDE SEQUENCE</scope>
    <source>
        <strain evidence="1">Farmed</strain>
    </source>
</reference>
<sequence length="386" mass="44876">MCIANKFNVLSYDYIQRFKEPVDLGQCAYRFITLQGNQQVYLKECALNKLGKSKYESNPVNESFVVSLTEENLLTHIALCDGKAASYMGLLYEGECLAVEIAEMISFNETTYTRAFVEYYQTGTDELEIDWRPFEGYDHYYKKDYYLKKRSYGTYELIIAQMVFKDNTVRNAAQSLHLSPPLLSEQIEVIGEAVTIPESIRIIRVSTAEPVKEVTDFAAGEFKNAITLIKRYENDVRRMRKMVSEDNSGKHHLEYEFHSMSEKEKPTNTMSRRIWENITQMEIGTARAIPEGEQAIEKCLQKKKKLGPCKKMQRLVKGLKKLKQQLHNIRSKWYYMSPQKIVAVEASRGLRYDNLRTIMEKMLQRHTCAETKKKRKPISGGQYTMK</sequence>
<dbReference type="AlphaFoldDB" id="A0A812DFT2"/>
<comment type="caution">
    <text evidence="1">The sequence shown here is derived from an EMBL/GenBank/DDBJ whole genome shotgun (WGS) entry which is preliminary data.</text>
</comment>
<evidence type="ECO:0000313" key="2">
    <source>
        <dbReference type="Proteomes" id="UP000597762"/>
    </source>
</evidence>
<gene>
    <name evidence="1" type="ORF">SPHA_55323</name>
</gene>
<keyword evidence="2" id="KW-1185">Reference proteome</keyword>
<dbReference type="Proteomes" id="UP000597762">
    <property type="component" value="Unassembled WGS sequence"/>
</dbReference>
<protein>
    <submittedName>
        <fullName evidence="1">Uncharacterized protein</fullName>
    </submittedName>
</protein>